<evidence type="ECO:0000313" key="3">
    <source>
        <dbReference type="Proteomes" id="UP000000270"/>
    </source>
</evidence>
<dbReference type="HOGENOM" id="CLU_2021973_0_0_5"/>
<keyword evidence="3" id="KW-1185">Reference proteome</keyword>
<gene>
    <name evidence="2" type="ordered locus">AZC_3784</name>
</gene>
<accession>A8INS7</accession>
<proteinExistence type="predicted"/>
<dbReference type="EMBL" id="AP009384">
    <property type="protein sequence ID" value="BAF89782.1"/>
    <property type="molecule type" value="Genomic_DNA"/>
</dbReference>
<reference evidence="2 3" key="6">
    <citation type="journal article" date="2011" name="Appl. Environ. Microbiol.">
        <title>Involvement of the azorhizobial chromosome partition gene (parA) in the onset of bacteroid differentiation during Sesbania rostrata stem nodule development.</title>
        <authorList>
            <person name="Liu CT."/>
            <person name="Lee KB."/>
            <person name="Wang YS."/>
            <person name="Peng MH."/>
            <person name="Lee KT."/>
            <person name="Suzuki S."/>
            <person name="Suzuki T."/>
            <person name="Oyaizu H."/>
        </authorList>
    </citation>
    <scope>NUCLEOTIDE SEQUENCE [LARGE SCALE GENOMIC DNA]</scope>
    <source>
        <strain evidence="3">ATCC 43989 / DSM 5975 / JCM 20966 / LMG 6465 / NBRC 14845 / NCIMB 13405 / ORS 571</strain>
    </source>
</reference>
<dbReference type="AlphaFoldDB" id="A8INS7"/>
<dbReference type="KEGG" id="azc:AZC_3784"/>
<reference evidence="2 3" key="3">
    <citation type="journal article" date="2008" name="BMC Genomics">
        <title>The genome of the versatile nitrogen fixer Azorhizobium caulinodans ORS571.</title>
        <authorList>
            <person name="Lee KB."/>
            <person name="Backer P.D."/>
            <person name="Aono T."/>
            <person name="Liu CT."/>
            <person name="Suzuki S."/>
            <person name="Suzuki T."/>
            <person name="Kaneko T."/>
            <person name="Yamada M."/>
            <person name="Tabata S."/>
            <person name="Kupfer D.M."/>
            <person name="Najar F.Z."/>
            <person name="Wiley G.B."/>
            <person name="Roe B."/>
            <person name="Binnewies T.T."/>
            <person name="Ussery D.W."/>
            <person name="D'Haeze W."/>
            <person name="Herder J.D."/>
            <person name="Gevers D."/>
            <person name="Vereecke D."/>
            <person name="Holsters M."/>
            <person name="Oyaizu H."/>
        </authorList>
    </citation>
    <scope>NUCLEOTIDE SEQUENCE [LARGE SCALE GENOMIC DNA]</scope>
    <source>
        <strain evidence="3">ATCC 43989 / DSM 5975 / JCM 20966 / LMG 6465 / NBRC 14845 / NCIMB 13405 / ORS 571</strain>
    </source>
</reference>
<reference evidence="2 3" key="5">
    <citation type="journal article" date="2010" name="Appl. Environ. Microbiol.">
        <title>phrR-like gene praR of Azorhizobium caulinodans ORS571 is essential for symbiosis with Sesbania rostrata and is involved in expression of reb genes.</title>
        <authorList>
            <person name="Akiba N."/>
            <person name="Aono T."/>
            <person name="Toyazaki H."/>
            <person name="Sato S."/>
            <person name="Oyaizu H."/>
        </authorList>
    </citation>
    <scope>NUCLEOTIDE SEQUENCE [LARGE SCALE GENOMIC DNA]</scope>
    <source>
        <strain evidence="3">ATCC 43989 / DSM 5975 / JCM 20966 / LMG 6465 / NBRC 14845 / NCIMB 13405 / ORS 571</strain>
    </source>
</reference>
<reference evidence="2 3" key="4">
    <citation type="journal article" date="2009" name="Appl. Environ. Microbiol.">
        <title>Comparative genome-wide transcriptional profiling of Azorhizobium caulinodans ORS571 grown under free-living and symbiotic conditions.</title>
        <authorList>
            <person name="Tsukada S."/>
            <person name="Aono T."/>
            <person name="Akiba N."/>
            <person name="Lee KB."/>
            <person name="Liu CT."/>
            <person name="Toyazaki H."/>
            <person name="Oyaizu H."/>
        </authorList>
    </citation>
    <scope>NUCLEOTIDE SEQUENCE [LARGE SCALE GENOMIC DNA]</scope>
    <source>
        <strain evidence="3">ATCC 43989 / DSM 5975 / JCM 20966 / LMG 6465 / NBRC 14845 / NCIMB 13405 / ORS 571</strain>
    </source>
</reference>
<dbReference type="STRING" id="438753.AZC_3784"/>
<feature type="region of interest" description="Disordered" evidence="1">
    <location>
        <begin position="1"/>
        <end position="22"/>
    </location>
</feature>
<sequence>MGLSNLFGGSSEPEANASPDTTQAFQNMLALQGAAGDNPTVQELAGAAMGQVVAMMGEDARTYMQGMEQIYLAASGKALALIANPPTKQQGIDLLTNVGVSQTQTLTFMTGAATVAAAFSKI</sequence>
<reference evidence="3" key="2">
    <citation type="submission" date="2007-04" db="EMBL/GenBank/DDBJ databases">
        <title>Complete genome sequence of the nitrogen-fixing bacterium Azorhizobium caulinodans ORS571.</title>
        <authorList>
            <person name="Lee K.B."/>
            <person name="Backer P.D."/>
            <person name="Aono T."/>
            <person name="Liu C.T."/>
            <person name="Suzuki S."/>
            <person name="Suzuki T."/>
            <person name="Kaneko T."/>
            <person name="Yamada M."/>
            <person name="Tabata S."/>
            <person name="Kupfer D.M."/>
            <person name="Najar F.Z."/>
            <person name="Wiley G.B."/>
            <person name="Roe B."/>
            <person name="Binnewies T."/>
            <person name="Ussery D."/>
            <person name="Vereecke D."/>
            <person name="Gevers D."/>
            <person name="Holsters M."/>
            <person name="Oyaizu H."/>
        </authorList>
    </citation>
    <scope>NUCLEOTIDE SEQUENCE [LARGE SCALE GENOMIC DNA]</scope>
    <source>
        <strain evidence="3">ATCC 43989 / DSM 5975 / JCM 20966 / LMG 6465 / NBRC 14845 / NCIMB 13405 / ORS 571</strain>
    </source>
</reference>
<evidence type="ECO:0000313" key="2">
    <source>
        <dbReference type="EMBL" id="BAF89782.1"/>
    </source>
</evidence>
<dbReference type="RefSeq" id="WP_012172307.1">
    <property type="nucleotide sequence ID" value="NC_009937.1"/>
</dbReference>
<dbReference type="Proteomes" id="UP000000270">
    <property type="component" value="Chromosome"/>
</dbReference>
<organism evidence="2 3">
    <name type="scientific">Azorhizobium caulinodans (strain ATCC 43989 / DSM 5975 / JCM 20966 / LMG 6465 / NBRC 14845 / NCIMB 13405 / ORS 571)</name>
    <dbReference type="NCBI Taxonomy" id="438753"/>
    <lineage>
        <taxon>Bacteria</taxon>
        <taxon>Pseudomonadati</taxon>
        <taxon>Pseudomonadota</taxon>
        <taxon>Alphaproteobacteria</taxon>
        <taxon>Hyphomicrobiales</taxon>
        <taxon>Xanthobacteraceae</taxon>
        <taxon>Azorhizobium</taxon>
    </lineage>
</organism>
<name>A8INS7_AZOC5</name>
<protein>
    <submittedName>
        <fullName evidence="2">Uncharacterized protein</fullName>
    </submittedName>
</protein>
<evidence type="ECO:0000256" key="1">
    <source>
        <dbReference type="SAM" id="MobiDB-lite"/>
    </source>
</evidence>
<reference evidence="2 3" key="1">
    <citation type="journal article" date="2007" name="Appl. Environ. Microbiol.">
        <title>Rhizobial factors required for stem nodule maturation and maintenance in Sesbania rostrata-Azorhizobium caulinodans ORS571 symbiosis.</title>
        <authorList>
            <person name="Suzuki S."/>
            <person name="Aono T."/>
            <person name="Lee KB."/>
            <person name="Suzuki T."/>
            <person name="Liu CT."/>
            <person name="Miwa H."/>
            <person name="Wakao S."/>
            <person name="Iki T."/>
            <person name="Oyaizu H."/>
        </authorList>
    </citation>
    <scope>NUCLEOTIDE SEQUENCE [LARGE SCALE GENOMIC DNA]</scope>
    <source>
        <strain evidence="3">ATCC 43989 / DSM 5975 / JCM 20966 / LMG 6465 / NBRC 14845 / NCIMB 13405 / ORS 571</strain>
    </source>
</reference>